<dbReference type="InterPro" id="IPR044880">
    <property type="entry name" value="NCX_ion-bd_dom_sf"/>
</dbReference>
<name>A0A1G9KR00_9FIRM</name>
<reference evidence="7 8" key="1">
    <citation type="submission" date="2016-10" db="EMBL/GenBank/DDBJ databases">
        <authorList>
            <person name="de Groot N.N."/>
        </authorList>
    </citation>
    <scope>NUCLEOTIDE SEQUENCE [LARGE SCALE GENOMIC DNA]</scope>
    <source>
        <strain evidence="7 8">DSM 797</strain>
    </source>
</reference>
<evidence type="ECO:0000313" key="8">
    <source>
        <dbReference type="Proteomes" id="UP000199068"/>
    </source>
</evidence>
<evidence type="ECO:0000256" key="5">
    <source>
        <dbReference type="SAM" id="Phobius"/>
    </source>
</evidence>
<sequence length="328" mass="35457">MNYILLILGFFLLIKGADYFVDGSSSIAKVLNIPPIIIGLTIVAFGTSAPEAAVSITASLDGQNGMAMGNVIGSNIFNVLMVVGAAGYVKTLHVEKSILSKEFPFLLFTSILIVFLTGDSLFRNNSVNILSKFDGIILLILFCLFFYNLIKTALKSRDEFTEVENFISIDSDAISYSIDQPLYKSIFYSTFGMIAIIIGGKLVVYCGSYIASTFGISDKLIGLTIVSIGTSLPEFITSIIAATKGESDIALGNVIGSNIFNILFVLGASSVISPITVQNGLLLDGIFMIIVTLITYIFASRKKDVNKIESLTLIGLYLFYMAYLIMTA</sequence>
<dbReference type="InterPro" id="IPR004837">
    <property type="entry name" value="NaCa_Exmemb"/>
</dbReference>
<dbReference type="GO" id="GO:0006874">
    <property type="term" value="P:intracellular calcium ion homeostasis"/>
    <property type="evidence" value="ECO:0007669"/>
    <property type="project" value="TreeGrafter"/>
</dbReference>
<feature type="transmembrane region" description="Helical" evidence="5">
    <location>
        <begin position="249"/>
        <end position="268"/>
    </location>
</feature>
<evidence type="ECO:0000256" key="2">
    <source>
        <dbReference type="ARBA" id="ARBA00022692"/>
    </source>
</evidence>
<feature type="domain" description="Sodium/calcium exchanger membrane region" evidence="6">
    <location>
        <begin position="185"/>
        <end position="325"/>
    </location>
</feature>
<dbReference type="GO" id="GO:0005262">
    <property type="term" value="F:calcium channel activity"/>
    <property type="evidence" value="ECO:0007669"/>
    <property type="project" value="TreeGrafter"/>
</dbReference>
<evidence type="ECO:0000256" key="4">
    <source>
        <dbReference type="ARBA" id="ARBA00023136"/>
    </source>
</evidence>
<dbReference type="EMBL" id="FNGW01000002">
    <property type="protein sequence ID" value="SDL52072.1"/>
    <property type="molecule type" value="Genomic_DNA"/>
</dbReference>
<dbReference type="STRING" id="1121325.SAMN04515677_102239"/>
<feature type="transmembrane region" description="Helical" evidence="5">
    <location>
        <begin position="220"/>
        <end position="243"/>
    </location>
</feature>
<feature type="transmembrane region" description="Helical" evidence="5">
    <location>
        <begin position="26"/>
        <end position="46"/>
    </location>
</feature>
<comment type="subcellular location">
    <subcellularLocation>
        <location evidence="1">Membrane</location>
        <topology evidence="1">Multi-pass membrane protein</topology>
    </subcellularLocation>
</comment>
<dbReference type="PANTHER" id="PTHR10846">
    <property type="entry name" value="SODIUM/POTASSIUM/CALCIUM EXCHANGER"/>
    <property type="match status" value="1"/>
</dbReference>
<gene>
    <name evidence="7" type="ORF">SAMN04515677_102239</name>
</gene>
<feature type="transmembrane region" description="Helical" evidence="5">
    <location>
        <begin position="310"/>
        <end position="326"/>
    </location>
</feature>
<dbReference type="AlphaFoldDB" id="A0A1G9KR00"/>
<accession>A0A1G9KR00</accession>
<keyword evidence="2 5" id="KW-0812">Transmembrane</keyword>
<evidence type="ECO:0000313" key="7">
    <source>
        <dbReference type="EMBL" id="SDL52072.1"/>
    </source>
</evidence>
<feature type="transmembrane region" description="Helical" evidence="5">
    <location>
        <begin position="280"/>
        <end position="298"/>
    </location>
</feature>
<keyword evidence="8" id="KW-1185">Reference proteome</keyword>
<evidence type="ECO:0000256" key="1">
    <source>
        <dbReference type="ARBA" id="ARBA00004141"/>
    </source>
</evidence>
<dbReference type="Gene3D" id="1.20.1420.30">
    <property type="entry name" value="NCX, central ion-binding region"/>
    <property type="match status" value="2"/>
</dbReference>
<keyword evidence="3 5" id="KW-1133">Transmembrane helix</keyword>
<dbReference type="RefSeq" id="WP_092724186.1">
    <property type="nucleotide sequence ID" value="NZ_FNGW01000002.1"/>
</dbReference>
<feature type="transmembrane region" description="Helical" evidence="5">
    <location>
        <begin position="67"/>
        <end position="88"/>
    </location>
</feature>
<dbReference type="InterPro" id="IPR004481">
    <property type="entry name" value="K/Na/Ca-exchanger"/>
</dbReference>
<dbReference type="GO" id="GO:0008273">
    <property type="term" value="F:calcium, potassium:sodium antiporter activity"/>
    <property type="evidence" value="ECO:0007669"/>
    <property type="project" value="TreeGrafter"/>
</dbReference>
<dbReference type="Pfam" id="PF01699">
    <property type="entry name" value="Na_Ca_ex"/>
    <property type="match status" value="2"/>
</dbReference>
<feature type="domain" description="Sodium/calcium exchanger membrane region" evidence="6">
    <location>
        <begin position="3"/>
        <end position="150"/>
    </location>
</feature>
<evidence type="ECO:0000256" key="3">
    <source>
        <dbReference type="ARBA" id="ARBA00022989"/>
    </source>
</evidence>
<dbReference type="GO" id="GO:0005886">
    <property type="term" value="C:plasma membrane"/>
    <property type="evidence" value="ECO:0007669"/>
    <property type="project" value="TreeGrafter"/>
</dbReference>
<dbReference type="NCBIfam" id="TIGR00367">
    <property type="entry name" value="calcium/sodium antiporter"/>
    <property type="match status" value="1"/>
</dbReference>
<evidence type="ECO:0000259" key="6">
    <source>
        <dbReference type="Pfam" id="PF01699"/>
    </source>
</evidence>
<protein>
    <submittedName>
        <fullName evidence="7">Cation:H+ antiporter</fullName>
    </submittedName>
</protein>
<dbReference type="Proteomes" id="UP000199068">
    <property type="component" value="Unassembled WGS sequence"/>
</dbReference>
<organism evidence="7 8">
    <name type="scientific">Romboutsia lituseburensis DSM 797</name>
    <dbReference type="NCBI Taxonomy" id="1121325"/>
    <lineage>
        <taxon>Bacteria</taxon>
        <taxon>Bacillati</taxon>
        <taxon>Bacillota</taxon>
        <taxon>Clostridia</taxon>
        <taxon>Peptostreptococcales</taxon>
        <taxon>Peptostreptococcaceae</taxon>
        <taxon>Romboutsia</taxon>
    </lineage>
</organism>
<proteinExistence type="predicted"/>
<keyword evidence="4 5" id="KW-0472">Membrane</keyword>
<dbReference type="PANTHER" id="PTHR10846:SF8">
    <property type="entry name" value="INNER MEMBRANE PROTEIN YRBG"/>
    <property type="match status" value="1"/>
</dbReference>
<feature type="transmembrane region" description="Helical" evidence="5">
    <location>
        <begin position="103"/>
        <end position="122"/>
    </location>
</feature>
<feature type="transmembrane region" description="Helical" evidence="5">
    <location>
        <begin position="129"/>
        <end position="150"/>
    </location>
</feature>
<feature type="transmembrane region" description="Helical" evidence="5">
    <location>
        <begin position="186"/>
        <end position="208"/>
    </location>
</feature>